<proteinExistence type="predicted"/>
<accession>A0A9D1N092</accession>
<gene>
    <name evidence="1" type="ORF">IAD26_06320</name>
</gene>
<dbReference type="EMBL" id="DVOD01000047">
    <property type="protein sequence ID" value="HIU92732.1"/>
    <property type="molecule type" value="Genomic_DNA"/>
</dbReference>
<evidence type="ECO:0000313" key="2">
    <source>
        <dbReference type="Proteomes" id="UP000886748"/>
    </source>
</evidence>
<comment type="caution">
    <text evidence="1">The sequence shown here is derived from an EMBL/GenBank/DDBJ whole genome shotgun (WGS) entry which is preliminary data.</text>
</comment>
<organism evidence="1 2">
    <name type="scientific">Candidatus Limenecus avicola</name>
    <dbReference type="NCBI Taxonomy" id="2840847"/>
    <lineage>
        <taxon>Bacteria</taxon>
        <taxon>Bacillati</taxon>
        <taxon>Bacillota</taxon>
        <taxon>Clostridia</taxon>
        <taxon>Eubacteriales</taxon>
        <taxon>Clostridiaceae</taxon>
        <taxon>Clostridiaceae incertae sedis</taxon>
        <taxon>Candidatus Limenecus</taxon>
    </lineage>
</organism>
<reference evidence="1" key="2">
    <citation type="journal article" date="2021" name="PeerJ">
        <title>Extensive microbial diversity within the chicken gut microbiome revealed by metagenomics and culture.</title>
        <authorList>
            <person name="Gilroy R."/>
            <person name="Ravi A."/>
            <person name="Getino M."/>
            <person name="Pursley I."/>
            <person name="Horton D.L."/>
            <person name="Alikhan N.F."/>
            <person name="Baker D."/>
            <person name="Gharbi K."/>
            <person name="Hall N."/>
            <person name="Watson M."/>
            <person name="Adriaenssens E.M."/>
            <person name="Foster-Nyarko E."/>
            <person name="Jarju S."/>
            <person name="Secka A."/>
            <person name="Antonio M."/>
            <person name="Oren A."/>
            <person name="Chaudhuri R.R."/>
            <person name="La Ragione R."/>
            <person name="Hildebrand F."/>
            <person name="Pallen M.J."/>
        </authorList>
    </citation>
    <scope>NUCLEOTIDE SEQUENCE</scope>
    <source>
        <strain evidence="1">CHK154-7741</strain>
    </source>
</reference>
<reference evidence="1" key="1">
    <citation type="submission" date="2020-10" db="EMBL/GenBank/DDBJ databases">
        <authorList>
            <person name="Gilroy R."/>
        </authorList>
    </citation>
    <scope>NUCLEOTIDE SEQUENCE</scope>
    <source>
        <strain evidence="1">CHK154-7741</strain>
    </source>
</reference>
<dbReference type="AlphaFoldDB" id="A0A9D1N092"/>
<dbReference type="Proteomes" id="UP000886748">
    <property type="component" value="Unassembled WGS sequence"/>
</dbReference>
<evidence type="ECO:0000313" key="1">
    <source>
        <dbReference type="EMBL" id="HIU92732.1"/>
    </source>
</evidence>
<sequence length="332" mass="38957">MTLNNRLGFHITKPISDKTNYIAPFHDADCMEIVLKDKHGEEHDLTEIIPMLYYSTGKQVLFDTSGWNPKDKRIQQRAQKYVKFFSKPENMQYIHFFNVSLNPFHALNAKSVELKNTDENRAKKFKELYTERMANVFYTFTPLIDKKKFDRIARCATKSAATNNEFKEKNFRILIAEIENKLKQKYEQDLEHKPSFIQTLLQTPKSQNPRMIKTKSQMQKIIKEIERKTNYLDSGILALGRMQKLLDKEDNSLKIVKFRQEHSLAARKLNLKNNIYTATIDANGKVYLTDEYTILPTALQLNFENKNKKTTPMESGMQNVVLTRKMIKKTRD</sequence>
<protein>
    <submittedName>
        <fullName evidence="1">Uncharacterized protein</fullName>
    </submittedName>
</protein>
<name>A0A9D1N092_9CLOT</name>